<dbReference type="InterPro" id="IPR041698">
    <property type="entry name" value="Methyltransf_25"/>
</dbReference>
<dbReference type="eggNOG" id="ENOG502S4SW">
    <property type="taxonomic scope" value="Eukaryota"/>
</dbReference>
<proteinExistence type="inferred from homology"/>
<dbReference type="PANTHER" id="PTHR13610">
    <property type="entry name" value="METHYLTRANSFERASE DOMAIN-CONTAINING PROTEIN"/>
    <property type="match status" value="1"/>
</dbReference>
<dbReference type="RefSeq" id="XP_002507966.1">
    <property type="nucleotide sequence ID" value="XM_002507920.1"/>
</dbReference>
<dbReference type="Pfam" id="PF13649">
    <property type="entry name" value="Methyltransf_25"/>
    <property type="match status" value="1"/>
</dbReference>
<dbReference type="EMBL" id="CP001575">
    <property type="protein sequence ID" value="ACO69224.1"/>
    <property type="molecule type" value="Genomic_DNA"/>
</dbReference>
<sequence length="484" mass="52151">MADAGQQSLDLCEAEQSELARRYVLTSELYIEEPWSHAGPRSVSPFAPCAASRLPHVFDAARLTGDSVLWDLGCGDGRILHEAAARYGCRCVGVEIDAPCLDMCKEGASRLGADVDNRCSWFLRDMTSMPSGSLGTDDSLGPDVPAPSVLLLFITGHGLKAMSPWLKREWEEAPTPFAIVTCVEALDSCIDYNDGVPFDDADANPDGWHVYRDPVHAKYGVFVVPPRDIGVHQWASSRPSAVDCGPDAVANHAPAIARGVLREADIRAVEKLAARLDAGRGGTDGKDDKDDKDDDDASGEALAMRLSNAMGEGGDDAWSEVEDAYHSLKTHRVTHLHADDALATEAPAVRARLLRAAFDADAGRCESGGGWGLLPGRPVFLRSAEYHDYSSGGGVTEENHRDQGSVLTVSVHLEVSDDGGGGVFATWDGDGTRTEFRDLRRGDAVIFCSEKRHGVSPLVAEGAVRKSVVLELWERGSTKHNRHR</sequence>
<dbReference type="GO" id="GO:0016279">
    <property type="term" value="F:protein-lysine N-methyltransferase activity"/>
    <property type="evidence" value="ECO:0007669"/>
    <property type="project" value="InterPro"/>
</dbReference>
<dbReference type="InterPro" id="IPR026170">
    <property type="entry name" value="FAM173A/B"/>
</dbReference>
<evidence type="ECO:0000313" key="7">
    <source>
        <dbReference type="EMBL" id="ACO69224.1"/>
    </source>
</evidence>
<evidence type="ECO:0000256" key="3">
    <source>
        <dbReference type="ARBA" id="ARBA00022679"/>
    </source>
</evidence>
<feature type="compositionally biased region" description="Basic and acidic residues" evidence="5">
    <location>
        <begin position="278"/>
        <end position="289"/>
    </location>
</feature>
<keyword evidence="4" id="KW-0949">S-adenosyl-L-methionine</keyword>
<dbReference type="Proteomes" id="UP000002009">
    <property type="component" value="Chromosome 8"/>
</dbReference>
<dbReference type="CDD" id="cd02440">
    <property type="entry name" value="AdoMet_MTases"/>
    <property type="match status" value="1"/>
</dbReference>
<dbReference type="GO" id="GO:1905706">
    <property type="term" value="P:regulation of mitochondrial ATP synthesis coupled proton transport"/>
    <property type="evidence" value="ECO:0007669"/>
    <property type="project" value="TreeGrafter"/>
</dbReference>
<organism evidence="7 8">
    <name type="scientific">Micromonas commoda (strain RCC299 / NOUM17 / CCMP2709)</name>
    <name type="common">Picoplanktonic green alga</name>
    <dbReference type="NCBI Taxonomy" id="296587"/>
    <lineage>
        <taxon>Eukaryota</taxon>
        <taxon>Viridiplantae</taxon>
        <taxon>Chlorophyta</taxon>
        <taxon>Mamiellophyceae</taxon>
        <taxon>Mamiellales</taxon>
        <taxon>Mamiellaceae</taxon>
        <taxon>Micromonas</taxon>
    </lineage>
</organism>
<feature type="region of interest" description="Disordered" evidence="5">
    <location>
        <begin position="278"/>
        <end position="297"/>
    </location>
</feature>
<keyword evidence="3" id="KW-0808">Transferase</keyword>
<gene>
    <name evidence="7" type="ORF">MICPUN_101948</name>
</gene>
<dbReference type="InterPro" id="IPR029063">
    <property type="entry name" value="SAM-dependent_MTases_sf"/>
</dbReference>
<evidence type="ECO:0000256" key="2">
    <source>
        <dbReference type="ARBA" id="ARBA00022603"/>
    </source>
</evidence>
<dbReference type="PANTHER" id="PTHR13610:SF11">
    <property type="entry name" value="METHYLTRANSFERASE DOMAIN-CONTAINING PROTEIN"/>
    <property type="match status" value="1"/>
</dbReference>
<protein>
    <recommendedName>
        <fullName evidence="6">Methyltransferase domain-containing protein</fullName>
    </recommendedName>
</protein>
<evidence type="ECO:0000313" key="8">
    <source>
        <dbReference type="Proteomes" id="UP000002009"/>
    </source>
</evidence>
<evidence type="ECO:0000259" key="6">
    <source>
        <dbReference type="Pfam" id="PF13649"/>
    </source>
</evidence>
<dbReference type="SUPFAM" id="SSF53335">
    <property type="entry name" value="S-adenosyl-L-methionine-dependent methyltransferases"/>
    <property type="match status" value="1"/>
</dbReference>
<dbReference type="OrthoDB" id="66144at2759"/>
<dbReference type="Gene3D" id="3.40.50.150">
    <property type="entry name" value="Vaccinia Virus protein VP39"/>
    <property type="match status" value="1"/>
</dbReference>
<dbReference type="GO" id="GO:0005739">
    <property type="term" value="C:mitochondrion"/>
    <property type="evidence" value="ECO:0007669"/>
    <property type="project" value="TreeGrafter"/>
</dbReference>
<dbReference type="OMA" id="YGCRCVG"/>
<keyword evidence="8" id="KW-1185">Reference proteome</keyword>
<evidence type="ECO:0000256" key="5">
    <source>
        <dbReference type="SAM" id="MobiDB-lite"/>
    </source>
</evidence>
<dbReference type="GeneID" id="8245887"/>
<dbReference type="AlphaFoldDB" id="C1FGA5"/>
<feature type="domain" description="Methyltransferase" evidence="6">
    <location>
        <begin position="71"/>
        <end position="130"/>
    </location>
</feature>
<name>C1FGA5_MICCC</name>
<dbReference type="InParanoid" id="C1FGA5"/>
<dbReference type="GO" id="GO:0032259">
    <property type="term" value="P:methylation"/>
    <property type="evidence" value="ECO:0007669"/>
    <property type="project" value="UniProtKB-KW"/>
</dbReference>
<evidence type="ECO:0000256" key="4">
    <source>
        <dbReference type="ARBA" id="ARBA00022691"/>
    </source>
</evidence>
<keyword evidence="2" id="KW-0489">Methyltransferase</keyword>
<evidence type="ECO:0000256" key="1">
    <source>
        <dbReference type="ARBA" id="ARBA00010633"/>
    </source>
</evidence>
<dbReference type="KEGG" id="mis:MICPUN_101948"/>
<dbReference type="STRING" id="296587.C1FGA5"/>
<accession>C1FGA5</accession>
<reference evidence="7 8" key="1">
    <citation type="journal article" date="2009" name="Science">
        <title>Green evolution and dynamic adaptations revealed by genomes of the marine picoeukaryotes Micromonas.</title>
        <authorList>
            <person name="Worden A.Z."/>
            <person name="Lee J.H."/>
            <person name="Mock T."/>
            <person name="Rouze P."/>
            <person name="Simmons M.P."/>
            <person name="Aerts A.L."/>
            <person name="Allen A.E."/>
            <person name="Cuvelier M.L."/>
            <person name="Derelle E."/>
            <person name="Everett M.V."/>
            <person name="Foulon E."/>
            <person name="Grimwood J."/>
            <person name="Gundlach H."/>
            <person name="Henrissat B."/>
            <person name="Napoli C."/>
            <person name="McDonald S.M."/>
            <person name="Parker M.S."/>
            <person name="Rombauts S."/>
            <person name="Salamov A."/>
            <person name="Von Dassow P."/>
            <person name="Badger J.H."/>
            <person name="Coutinho P.M."/>
            <person name="Demir E."/>
            <person name="Dubchak I."/>
            <person name="Gentemann C."/>
            <person name="Eikrem W."/>
            <person name="Gready J.E."/>
            <person name="John U."/>
            <person name="Lanier W."/>
            <person name="Lindquist E.A."/>
            <person name="Lucas S."/>
            <person name="Mayer K.F."/>
            <person name="Moreau H."/>
            <person name="Not F."/>
            <person name="Otillar R."/>
            <person name="Panaud O."/>
            <person name="Pangilinan J."/>
            <person name="Paulsen I."/>
            <person name="Piegu B."/>
            <person name="Poliakov A."/>
            <person name="Robbens S."/>
            <person name="Schmutz J."/>
            <person name="Toulza E."/>
            <person name="Wyss T."/>
            <person name="Zelensky A."/>
            <person name="Zhou K."/>
            <person name="Armbrust E.V."/>
            <person name="Bhattacharya D."/>
            <person name="Goodenough U.W."/>
            <person name="Van de Peer Y."/>
            <person name="Grigoriev I.V."/>
        </authorList>
    </citation>
    <scope>NUCLEOTIDE SEQUENCE [LARGE SCALE GENOMIC DNA]</scope>
    <source>
        <strain evidence="8">RCC299 / NOUM17</strain>
    </source>
</reference>
<comment type="similarity">
    <text evidence="1">Belongs to the ANT/ATPSC lysine N-methyltransferase family.</text>
</comment>